<feature type="compositionally biased region" description="Basic and acidic residues" evidence="1">
    <location>
        <begin position="82"/>
        <end position="98"/>
    </location>
</feature>
<reference evidence="2 3" key="1">
    <citation type="submission" date="2022-01" db="EMBL/GenBank/DDBJ databases">
        <authorList>
            <person name="Xiong W."/>
            <person name="Schranz E."/>
        </authorList>
    </citation>
    <scope>NUCLEOTIDE SEQUENCE [LARGE SCALE GENOMIC DNA]</scope>
</reference>
<keyword evidence="3" id="KW-1185">Reference proteome</keyword>
<evidence type="ECO:0000256" key="1">
    <source>
        <dbReference type="SAM" id="MobiDB-lite"/>
    </source>
</evidence>
<protein>
    <submittedName>
        <fullName evidence="2">Uncharacterized protein</fullName>
    </submittedName>
</protein>
<dbReference type="AlphaFoldDB" id="A0AAU9LQQ4"/>
<comment type="caution">
    <text evidence="2">The sequence shown here is derived from an EMBL/GenBank/DDBJ whole genome shotgun (WGS) entry which is preliminary data.</text>
</comment>
<feature type="compositionally biased region" description="Basic and acidic residues" evidence="1">
    <location>
        <begin position="108"/>
        <end position="121"/>
    </location>
</feature>
<feature type="region of interest" description="Disordered" evidence="1">
    <location>
        <begin position="82"/>
        <end position="122"/>
    </location>
</feature>
<accession>A0AAU9LQQ4</accession>
<proteinExistence type="predicted"/>
<organism evidence="2 3">
    <name type="scientific">Lactuca virosa</name>
    <dbReference type="NCBI Taxonomy" id="75947"/>
    <lineage>
        <taxon>Eukaryota</taxon>
        <taxon>Viridiplantae</taxon>
        <taxon>Streptophyta</taxon>
        <taxon>Embryophyta</taxon>
        <taxon>Tracheophyta</taxon>
        <taxon>Spermatophyta</taxon>
        <taxon>Magnoliopsida</taxon>
        <taxon>eudicotyledons</taxon>
        <taxon>Gunneridae</taxon>
        <taxon>Pentapetalae</taxon>
        <taxon>asterids</taxon>
        <taxon>campanulids</taxon>
        <taxon>Asterales</taxon>
        <taxon>Asteraceae</taxon>
        <taxon>Cichorioideae</taxon>
        <taxon>Cichorieae</taxon>
        <taxon>Lactucinae</taxon>
        <taxon>Lactuca</taxon>
    </lineage>
</organism>
<dbReference type="EMBL" id="CAKMRJ010000113">
    <property type="protein sequence ID" value="CAH1417969.1"/>
    <property type="molecule type" value="Genomic_DNA"/>
</dbReference>
<feature type="region of interest" description="Disordered" evidence="1">
    <location>
        <begin position="1"/>
        <end position="59"/>
    </location>
</feature>
<evidence type="ECO:0000313" key="2">
    <source>
        <dbReference type="EMBL" id="CAH1417969.1"/>
    </source>
</evidence>
<dbReference type="Proteomes" id="UP001157418">
    <property type="component" value="Unassembled WGS sequence"/>
</dbReference>
<sequence length="148" mass="16119">MFTRAASKGFVLKKRSKSAQDDQLIGMSPPKRKRSGCELKSRSLNDLSDPPTSDFISSECASEDPASAVFHECLIEPDSEMKRVEDDAEVRHSGKPESETVTGGLPKKIPEDPPLEKEDPKGLSVAAVFQQKLLRSGLGHFMASTTDS</sequence>
<evidence type="ECO:0000313" key="3">
    <source>
        <dbReference type="Proteomes" id="UP001157418"/>
    </source>
</evidence>
<gene>
    <name evidence="2" type="ORF">LVIROSA_LOCUS5599</name>
</gene>
<feature type="compositionally biased region" description="Polar residues" evidence="1">
    <location>
        <begin position="44"/>
        <end position="59"/>
    </location>
</feature>
<name>A0AAU9LQQ4_9ASTR</name>